<feature type="compositionally biased region" description="Polar residues" evidence="7">
    <location>
        <begin position="667"/>
        <end position="679"/>
    </location>
</feature>
<dbReference type="SMART" id="SM00648">
    <property type="entry name" value="SWAP"/>
    <property type="match status" value="2"/>
</dbReference>
<evidence type="ECO:0000313" key="9">
    <source>
        <dbReference type="EnsemblMetazoa" id="AALFPA23_006135.P7929"/>
    </source>
</evidence>
<feature type="compositionally biased region" description="Basic and acidic residues" evidence="7">
    <location>
        <begin position="417"/>
        <end position="428"/>
    </location>
</feature>
<dbReference type="Pfam" id="PF09750">
    <property type="entry name" value="DRY_EERY"/>
    <property type="match status" value="1"/>
</dbReference>
<feature type="compositionally biased region" description="Acidic residues" evidence="7">
    <location>
        <begin position="303"/>
        <end position="317"/>
    </location>
</feature>
<keyword evidence="6" id="KW-0508">mRNA splicing</keyword>
<feature type="region of interest" description="Disordered" evidence="7">
    <location>
        <begin position="405"/>
        <end position="428"/>
    </location>
</feature>
<feature type="compositionally biased region" description="Low complexity" evidence="7">
    <location>
        <begin position="792"/>
        <end position="802"/>
    </location>
</feature>
<keyword evidence="2" id="KW-0677">Repeat</keyword>
<dbReference type="Gene3D" id="1.10.10.790">
    <property type="entry name" value="Surp module"/>
    <property type="match status" value="2"/>
</dbReference>
<keyword evidence="3" id="KW-0694">RNA-binding</keyword>
<proteinExistence type="predicted"/>
<feature type="compositionally biased region" description="Gly residues" evidence="7">
    <location>
        <begin position="43"/>
        <end position="52"/>
    </location>
</feature>
<feature type="domain" description="SURP motif" evidence="8">
    <location>
        <begin position="246"/>
        <end position="288"/>
    </location>
</feature>
<feature type="domain" description="SURP motif" evidence="8">
    <location>
        <begin position="448"/>
        <end position="488"/>
    </location>
</feature>
<evidence type="ECO:0000256" key="1">
    <source>
        <dbReference type="ARBA" id="ARBA00022664"/>
    </source>
</evidence>
<organism evidence="9 10">
    <name type="scientific">Aedes albopictus</name>
    <name type="common">Asian tiger mosquito</name>
    <name type="synonym">Stegomyia albopicta</name>
    <dbReference type="NCBI Taxonomy" id="7160"/>
    <lineage>
        <taxon>Eukaryota</taxon>
        <taxon>Metazoa</taxon>
        <taxon>Ecdysozoa</taxon>
        <taxon>Arthropoda</taxon>
        <taxon>Hexapoda</taxon>
        <taxon>Insecta</taxon>
        <taxon>Pterygota</taxon>
        <taxon>Neoptera</taxon>
        <taxon>Endopterygota</taxon>
        <taxon>Diptera</taxon>
        <taxon>Nematocera</taxon>
        <taxon>Culicoidea</taxon>
        <taxon>Culicidae</taxon>
        <taxon>Culicinae</taxon>
        <taxon>Aedini</taxon>
        <taxon>Aedes</taxon>
        <taxon>Stegomyia</taxon>
    </lineage>
</organism>
<dbReference type="SUPFAM" id="SSF109905">
    <property type="entry name" value="Surp module (SWAP domain)"/>
    <property type="match status" value="2"/>
</dbReference>
<sequence length="957" mass="105428">MNDSRWSANVALRSGLGAREQSGSSGGGGSSLSAGGKMQHSSGAGGGSGGSLGMNNGESGILRKPGHHHHHHHFYHQDNFADLLVFGYSCKVFRDDEKARFIDQGRHLIPWMGDNQLKIDRYDARGALHDLSQHEPPLGGYGNRFDCLPPAEQRAEQLCEEERYYSLYANEVEEEIEQEEAAKRAAAAGAQIAFDYDAPAATVVGPEPAAPGDDDENSCDPPFVAPANFEIPSELDVPDTMKEHAIIEKTAKFIASQDSQMEILLRAKQAANPQFGFLSPGGRLYRYYRHMLMAIKTNQYPEEVPEEEANGAEEATEDAAAAAEPSPEKPTVVVPTIKYKPSIDCAYTQLISKITGAPIPTKDKAEEDLTNESGSPSSTTVQPSELELAPEVPKVSTGLAGLVQYDSDSEESGNEAVEEKKEKKPEPEMVRREITFSGKLPPEIFQHVIEKTATYVAKNGYSFEDALRTKNDPRFLFLRKDHEFYPFYAFRVRYLISPFEEVPKSPEKVTITREIENGTVVETPSIGIKTVNTAAPLPVPAPQTQIQANKPGGAVCFSIKSKDDATVAALKSSNVAQELGGGDEEEQESKKEPEKEKEKERSKSPVPMVEAAEPVKEPSEEKEKVEEEVKTIVKSSTPPPVVVVVPPVEELKSSTPPLEDCKPPIVVSTTPPDSTAADNTSKDQKRLEDRIKDKLAVAARERLASITKEKQLQLERKKRASMFLSLINKNEPDQTVDEPPPAKKPALETTPEPESFTAQETAAKNGLELLKNQFSDQEDEKGDGDGDDGNESSDSSEMSVHSIPSVSDSPDSKQAPSSADDDVVFVAEDNDGGRPSRSRTRSKSISVSGSSKPKKRKHKHKSKSKKSKKKKTASSRSRSRTPSKKTKRKRSRSRSKSSRRSRSRSPPMEKDSSKKKKKKSKKKSHKHSKTSRSSSTSRHHHKKEHRETEERDSDYWV</sequence>
<feature type="compositionally biased region" description="Basic residues" evidence="7">
    <location>
        <begin position="913"/>
        <end position="930"/>
    </location>
</feature>
<evidence type="ECO:0000313" key="10">
    <source>
        <dbReference type="Proteomes" id="UP000069940"/>
    </source>
</evidence>
<feature type="compositionally biased region" description="Basic residues" evidence="7">
    <location>
        <begin position="852"/>
        <end position="903"/>
    </location>
</feature>
<dbReference type="InterPro" id="IPR000061">
    <property type="entry name" value="Surp"/>
</dbReference>
<reference evidence="10" key="1">
    <citation type="journal article" date="2015" name="Proc. Natl. Acad. Sci. U.S.A.">
        <title>Genome sequence of the Asian Tiger mosquito, Aedes albopictus, reveals insights into its biology, genetics, and evolution.</title>
        <authorList>
            <person name="Chen X.G."/>
            <person name="Jiang X."/>
            <person name="Gu J."/>
            <person name="Xu M."/>
            <person name="Wu Y."/>
            <person name="Deng Y."/>
            <person name="Zhang C."/>
            <person name="Bonizzoni M."/>
            <person name="Dermauw W."/>
            <person name="Vontas J."/>
            <person name="Armbruster P."/>
            <person name="Huang X."/>
            <person name="Yang Y."/>
            <person name="Zhang H."/>
            <person name="He W."/>
            <person name="Peng H."/>
            <person name="Liu Y."/>
            <person name="Wu K."/>
            <person name="Chen J."/>
            <person name="Lirakis M."/>
            <person name="Topalis P."/>
            <person name="Van Leeuwen T."/>
            <person name="Hall A.B."/>
            <person name="Jiang X."/>
            <person name="Thorpe C."/>
            <person name="Mueller R.L."/>
            <person name="Sun C."/>
            <person name="Waterhouse R.M."/>
            <person name="Yan G."/>
            <person name="Tu Z.J."/>
            <person name="Fang X."/>
            <person name="James A.A."/>
        </authorList>
    </citation>
    <scope>NUCLEOTIDE SEQUENCE [LARGE SCALE GENOMIC DNA]</scope>
    <source>
        <strain evidence="10">Foshan</strain>
    </source>
</reference>
<dbReference type="RefSeq" id="XP_019540201.3">
    <property type="nucleotide sequence ID" value="XM_019684656.3"/>
</dbReference>
<dbReference type="InterPro" id="IPR019147">
    <property type="entry name" value="SWAP_N_domain"/>
</dbReference>
<evidence type="ECO:0000256" key="3">
    <source>
        <dbReference type="ARBA" id="ARBA00022884"/>
    </source>
</evidence>
<dbReference type="SMART" id="SM01141">
    <property type="entry name" value="DRY_EERY"/>
    <property type="match status" value="1"/>
</dbReference>
<feature type="compositionally biased region" description="Polar residues" evidence="7">
    <location>
        <begin position="804"/>
        <end position="817"/>
    </location>
</feature>
<keyword evidence="4" id="KW-0805">Transcription regulation</keyword>
<dbReference type="Pfam" id="PF01805">
    <property type="entry name" value="Surp"/>
    <property type="match status" value="2"/>
</dbReference>
<protein>
    <recommendedName>
        <fullName evidence="8">SURP motif domain-containing protein</fullName>
    </recommendedName>
</protein>
<reference evidence="9" key="2">
    <citation type="submission" date="2025-05" db="UniProtKB">
        <authorList>
            <consortium name="EnsemblMetazoa"/>
        </authorList>
    </citation>
    <scope>IDENTIFICATION</scope>
    <source>
        <strain evidence="9">Foshan</strain>
    </source>
</reference>
<dbReference type="PANTHER" id="PTHR13161">
    <property type="entry name" value="SPLICING FACTOR SUPPRESSOR OF WHITE APRICOT"/>
    <property type="match status" value="1"/>
</dbReference>
<evidence type="ECO:0000259" key="8">
    <source>
        <dbReference type="PROSITE" id="PS50128"/>
    </source>
</evidence>
<evidence type="ECO:0000256" key="6">
    <source>
        <dbReference type="ARBA" id="ARBA00023187"/>
    </source>
</evidence>
<evidence type="ECO:0000256" key="4">
    <source>
        <dbReference type="ARBA" id="ARBA00023015"/>
    </source>
</evidence>
<feature type="compositionally biased region" description="Polar residues" evidence="7">
    <location>
        <begin position="371"/>
        <end position="383"/>
    </location>
</feature>
<dbReference type="InterPro" id="IPR035967">
    <property type="entry name" value="SWAP/Surp_sf"/>
</dbReference>
<keyword evidence="1" id="KW-0507">mRNA processing</keyword>
<feature type="region of interest" description="Disordered" evidence="7">
    <location>
        <begin position="573"/>
        <end position="688"/>
    </location>
</feature>
<feature type="compositionally biased region" description="Basic and acidic residues" evidence="7">
    <location>
        <begin position="613"/>
        <end position="631"/>
    </location>
</feature>
<dbReference type="PROSITE" id="PS50128">
    <property type="entry name" value="SURP"/>
    <property type="match status" value="2"/>
</dbReference>
<keyword evidence="5" id="KW-0804">Transcription</keyword>
<keyword evidence="10" id="KW-1185">Reference proteome</keyword>
<dbReference type="Proteomes" id="UP000069940">
    <property type="component" value="Unassembled WGS sequence"/>
</dbReference>
<feature type="region of interest" description="Disordered" evidence="7">
    <location>
        <begin position="358"/>
        <end position="388"/>
    </location>
</feature>
<feature type="region of interest" description="Disordered" evidence="7">
    <location>
        <begin position="302"/>
        <end position="331"/>
    </location>
</feature>
<feature type="region of interest" description="Disordered" evidence="7">
    <location>
        <begin position="725"/>
        <end position="957"/>
    </location>
</feature>
<dbReference type="InterPro" id="IPR040397">
    <property type="entry name" value="SWAP"/>
</dbReference>
<feature type="compositionally biased region" description="Basic and acidic residues" evidence="7">
    <location>
        <begin position="588"/>
        <end position="603"/>
    </location>
</feature>
<evidence type="ECO:0000256" key="2">
    <source>
        <dbReference type="ARBA" id="ARBA00022737"/>
    </source>
</evidence>
<evidence type="ECO:0000256" key="7">
    <source>
        <dbReference type="SAM" id="MobiDB-lite"/>
    </source>
</evidence>
<dbReference type="EnsemblMetazoa" id="AALFPA23_006135.R7929">
    <property type="protein sequence ID" value="AALFPA23_006135.P7929"/>
    <property type="gene ID" value="AALFPA23_006135"/>
</dbReference>
<accession>A0ABM1Y673</accession>
<dbReference type="PANTHER" id="PTHR13161:SF15">
    <property type="entry name" value="SPLICING FACTOR, SUPPRESSOR OF WHITE-APRICOT HOMOLOG"/>
    <property type="match status" value="1"/>
</dbReference>
<name>A0ABM1Y673_AEDAL</name>
<evidence type="ECO:0000256" key="5">
    <source>
        <dbReference type="ARBA" id="ARBA00023163"/>
    </source>
</evidence>
<feature type="region of interest" description="Disordered" evidence="7">
    <location>
        <begin position="14"/>
        <end position="72"/>
    </location>
</feature>
<feature type="compositionally biased region" description="Acidic residues" evidence="7">
    <location>
        <begin position="776"/>
        <end position="791"/>
    </location>
</feature>
<dbReference type="GeneID" id="109411178"/>